<dbReference type="EMBL" id="BFEA01000079">
    <property type="protein sequence ID" value="GBG66870.1"/>
    <property type="molecule type" value="Genomic_DNA"/>
</dbReference>
<reference evidence="1 2" key="1">
    <citation type="journal article" date="2018" name="Cell">
        <title>The Chara Genome: Secondary Complexity and Implications for Plant Terrestrialization.</title>
        <authorList>
            <person name="Nishiyama T."/>
            <person name="Sakayama H."/>
            <person name="Vries J.D."/>
            <person name="Buschmann H."/>
            <person name="Saint-Marcoux D."/>
            <person name="Ullrich K.K."/>
            <person name="Haas F.B."/>
            <person name="Vanderstraeten L."/>
            <person name="Becker D."/>
            <person name="Lang D."/>
            <person name="Vosolsobe S."/>
            <person name="Rombauts S."/>
            <person name="Wilhelmsson P.K.I."/>
            <person name="Janitza P."/>
            <person name="Kern R."/>
            <person name="Heyl A."/>
            <person name="Rumpler F."/>
            <person name="Villalobos L.I.A.C."/>
            <person name="Clay J.M."/>
            <person name="Skokan R."/>
            <person name="Toyoda A."/>
            <person name="Suzuki Y."/>
            <person name="Kagoshima H."/>
            <person name="Schijlen E."/>
            <person name="Tajeshwar N."/>
            <person name="Catarino B."/>
            <person name="Hetherington A.J."/>
            <person name="Saltykova A."/>
            <person name="Bonnot C."/>
            <person name="Breuninger H."/>
            <person name="Symeonidi A."/>
            <person name="Radhakrishnan G.V."/>
            <person name="Van Nieuwerburgh F."/>
            <person name="Deforce D."/>
            <person name="Chang C."/>
            <person name="Karol K.G."/>
            <person name="Hedrich R."/>
            <person name="Ulvskov P."/>
            <person name="Glockner G."/>
            <person name="Delwiche C.F."/>
            <person name="Petrasek J."/>
            <person name="Van de Peer Y."/>
            <person name="Friml J."/>
            <person name="Beilby M."/>
            <person name="Dolan L."/>
            <person name="Kohara Y."/>
            <person name="Sugano S."/>
            <person name="Fujiyama A."/>
            <person name="Delaux P.-M."/>
            <person name="Quint M."/>
            <person name="TheiBen G."/>
            <person name="Hagemann M."/>
            <person name="Harholt J."/>
            <person name="Dunand C."/>
            <person name="Zachgo S."/>
            <person name="Langdale J."/>
            <person name="Maumus F."/>
            <person name="Straeten D.V.D."/>
            <person name="Gould S.B."/>
            <person name="Rensing S.A."/>
        </authorList>
    </citation>
    <scope>NUCLEOTIDE SEQUENCE [LARGE SCALE GENOMIC DNA]</scope>
    <source>
        <strain evidence="1 2">S276</strain>
    </source>
</reference>
<dbReference type="AlphaFoldDB" id="A0A388K9Z7"/>
<protein>
    <submittedName>
        <fullName evidence="1">Uncharacterized protein</fullName>
    </submittedName>
</protein>
<evidence type="ECO:0000313" key="1">
    <source>
        <dbReference type="EMBL" id="GBG66870.1"/>
    </source>
</evidence>
<keyword evidence="2" id="KW-1185">Reference proteome</keyword>
<comment type="caution">
    <text evidence="1">The sequence shown here is derived from an EMBL/GenBank/DDBJ whole genome shotgun (WGS) entry which is preliminary data.</text>
</comment>
<dbReference type="Gramene" id="GBG66870">
    <property type="protein sequence ID" value="GBG66870"/>
    <property type="gene ID" value="CBR_g70746"/>
</dbReference>
<gene>
    <name evidence="1" type="ORF">CBR_g70746</name>
</gene>
<sequence>MLAVPIPTSIPIEARPEACCSLSDGRGTEAQKTARGRGLVCQPSAGQRGPLRTGVAAAAVAGASSRRVSAFRLPFTRPSALSKNSVAALRGHNPVAGLKQCEVMFFFAVVGVIAW</sequence>
<organism evidence="1 2">
    <name type="scientific">Chara braunii</name>
    <name type="common">Braun's stonewort</name>
    <dbReference type="NCBI Taxonomy" id="69332"/>
    <lineage>
        <taxon>Eukaryota</taxon>
        <taxon>Viridiplantae</taxon>
        <taxon>Streptophyta</taxon>
        <taxon>Charophyceae</taxon>
        <taxon>Charales</taxon>
        <taxon>Characeae</taxon>
        <taxon>Chara</taxon>
    </lineage>
</organism>
<name>A0A388K9Z7_CHABU</name>
<proteinExistence type="predicted"/>
<accession>A0A388K9Z7</accession>
<evidence type="ECO:0000313" key="2">
    <source>
        <dbReference type="Proteomes" id="UP000265515"/>
    </source>
</evidence>
<dbReference type="Proteomes" id="UP000265515">
    <property type="component" value="Unassembled WGS sequence"/>
</dbReference>